<feature type="compositionally biased region" description="Low complexity" evidence="3">
    <location>
        <begin position="23"/>
        <end position="41"/>
    </location>
</feature>
<dbReference type="GO" id="GO:0005689">
    <property type="term" value="C:U12-type spliceosomal complex"/>
    <property type="evidence" value="ECO:0007669"/>
    <property type="project" value="InterPro"/>
</dbReference>
<reference evidence="6" key="1">
    <citation type="journal article" date="2023" name="Plant J.">
        <title>Genome sequences and population genomics provide insights into the demographic history, inbreeding, and mutation load of two 'living fossil' tree species of Dipteronia.</title>
        <authorList>
            <person name="Feng Y."/>
            <person name="Comes H.P."/>
            <person name="Chen J."/>
            <person name="Zhu S."/>
            <person name="Lu R."/>
            <person name="Zhang X."/>
            <person name="Li P."/>
            <person name="Qiu J."/>
            <person name="Olsen K.M."/>
            <person name="Qiu Y."/>
        </authorList>
    </citation>
    <scope>NUCLEOTIDE SEQUENCE</scope>
    <source>
        <strain evidence="6">KIB01</strain>
    </source>
</reference>
<dbReference type="PROSITE" id="PS50158">
    <property type="entry name" value="ZF_CCHC"/>
    <property type="match status" value="1"/>
</dbReference>
<dbReference type="PROSITE" id="PS50102">
    <property type="entry name" value="RRM"/>
    <property type="match status" value="1"/>
</dbReference>
<dbReference type="Pfam" id="PF00076">
    <property type="entry name" value="RRM_1"/>
    <property type="match status" value="1"/>
</dbReference>
<dbReference type="SMART" id="SM00343">
    <property type="entry name" value="ZnF_C2HC"/>
    <property type="match status" value="1"/>
</dbReference>
<dbReference type="PANTHER" id="PTHR46259">
    <property type="entry name" value="ZINC FINGER CCHC-TYPE AND RNA-BINDING MOTIF-CONTAINING PROTEIN 1"/>
    <property type="match status" value="1"/>
</dbReference>
<organism evidence="6 7">
    <name type="scientific">Dipteronia dyeriana</name>
    <dbReference type="NCBI Taxonomy" id="168575"/>
    <lineage>
        <taxon>Eukaryota</taxon>
        <taxon>Viridiplantae</taxon>
        <taxon>Streptophyta</taxon>
        <taxon>Embryophyta</taxon>
        <taxon>Tracheophyta</taxon>
        <taxon>Spermatophyta</taxon>
        <taxon>Magnoliopsida</taxon>
        <taxon>eudicotyledons</taxon>
        <taxon>Gunneridae</taxon>
        <taxon>Pentapetalae</taxon>
        <taxon>rosids</taxon>
        <taxon>malvids</taxon>
        <taxon>Sapindales</taxon>
        <taxon>Sapindaceae</taxon>
        <taxon>Hippocastanoideae</taxon>
        <taxon>Acereae</taxon>
        <taxon>Dipteronia</taxon>
    </lineage>
</organism>
<protein>
    <submittedName>
        <fullName evidence="6">Uncharacterized protein</fullName>
    </submittedName>
</protein>
<comment type="caution">
    <text evidence="6">The sequence shown here is derived from an EMBL/GenBank/DDBJ whole genome shotgun (WGS) entry which is preliminary data.</text>
</comment>
<keyword evidence="1" id="KW-0862">Zinc</keyword>
<keyword evidence="1" id="KW-0863">Zinc-finger</keyword>
<feature type="domain" description="CCHC-type" evidence="5">
    <location>
        <begin position="153"/>
        <end position="169"/>
    </location>
</feature>
<dbReference type="FunFam" id="4.10.60.10:FF:000009">
    <property type="entry name" value="Zinc finger CCHC-type and RNA-binding motif-containing protein 1"/>
    <property type="match status" value="1"/>
</dbReference>
<dbReference type="GO" id="GO:0008270">
    <property type="term" value="F:zinc ion binding"/>
    <property type="evidence" value="ECO:0007669"/>
    <property type="project" value="UniProtKB-KW"/>
</dbReference>
<keyword evidence="2" id="KW-0694">RNA-binding</keyword>
<evidence type="ECO:0000259" key="4">
    <source>
        <dbReference type="PROSITE" id="PS50102"/>
    </source>
</evidence>
<evidence type="ECO:0000313" key="7">
    <source>
        <dbReference type="Proteomes" id="UP001280121"/>
    </source>
</evidence>
<dbReference type="AlphaFoldDB" id="A0AAD9WK33"/>
<keyword evidence="1" id="KW-0479">Metal-binding</keyword>
<evidence type="ECO:0000256" key="1">
    <source>
        <dbReference type="PROSITE-ProRule" id="PRU00047"/>
    </source>
</evidence>
<dbReference type="InterPro" id="IPR003954">
    <property type="entry name" value="RRM_euk-type"/>
</dbReference>
<dbReference type="PANTHER" id="PTHR46259:SF1">
    <property type="entry name" value="ZINC FINGER CCHC-TYPE AND RNA-BINDING MOTIF-CONTAINING PROTEIN 1"/>
    <property type="match status" value="1"/>
</dbReference>
<dbReference type="GO" id="GO:0003723">
    <property type="term" value="F:RNA binding"/>
    <property type="evidence" value="ECO:0007669"/>
    <property type="project" value="UniProtKB-UniRule"/>
</dbReference>
<dbReference type="InterPro" id="IPR035979">
    <property type="entry name" value="RBD_domain_sf"/>
</dbReference>
<dbReference type="Gene3D" id="3.30.70.330">
    <property type="match status" value="1"/>
</dbReference>
<name>A0AAD9WK33_9ROSI</name>
<feature type="region of interest" description="Disordered" evidence="3">
    <location>
        <begin position="226"/>
        <end position="254"/>
    </location>
</feature>
<keyword evidence="7" id="KW-1185">Reference proteome</keyword>
<dbReference type="Pfam" id="PF00098">
    <property type="entry name" value="zf-CCHC"/>
    <property type="match status" value="1"/>
</dbReference>
<dbReference type="InterPro" id="IPR001878">
    <property type="entry name" value="Znf_CCHC"/>
</dbReference>
<evidence type="ECO:0000259" key="5">
    <source>
        <dbReference type="PROSITE" id="PS50158"/>
    </source>
</evidence>
<accession>A0AAD9WK33</accession>
<dbReference type="FunFam" id="3.30.70.330:FF:001144">
    <property type="entry name" value="U11/U12 small nuclear ribonucleoprotein 31 kDa protein"/>
    <property type="match status" value="1"/>
</dbReference>
<sequence length="254" mass="27944">MVQQKKKKSSDSDEDDTFYYRYSSVTSSSEQPTTTTTTTTGPHKKSGGSGGLAPSKSTVYVSNLDYALTNSDLHTLFSTFGKIARVTVLKDRTTRKSRGVAFIQFVVIGDAQNAARAIHGKVLNGRTVTATIATDNGRAATFIKKRVYKDKSKCYECGEEGHLSYECPKNQLGSRERPVPKKVRRRIEGEDDAEVEAEAEAEAGVGLEFDDGNWASVVDGGAQERLILGESESEEKRKKVKRVSYFSDESDEDD</sequence>
<dbReference type="Proteomes" id="UP001280121">
    <property type="component" value="Unassembled WGS sequence"/>
</dbReference>
<evidence type="ECO:0000256" key="3">
    <source>
        <dbReference type="SAM" id="MobiDB-lite"/>
    </source>
</evidence>
<dbReference type="InterPro" id="IPR012677">
    <property type="entry name" value="Nucleotide-bd_a/b_plait_sf"/>
</dbReference>
<dbReference type="GO" id="GO:0000398">
    <property type="term" value="P:mRNA splicing, via spliceosome"/>
    <property type="evidence" value="ECO:0007669"/>
    <property type="project" value="InterPro"/>
</dbReference>
<feature type="region of interest" description="Disordered" evidence="3">
    <location>
        <begin position="22"/>
        <end position="53"/>
    </location>
</feature>
<evidence type="ECO:0000313" key="6">
    <source>
        <dbReference type="EMBL" id="KAK2634081.1"/>
    </source>
</evidence>
<dbReference type="InterPro" id="IPR000504">
    <property type="entry name" value="RRM_dom"/>
</dbReference>
<dbReference type="SMART" id="SM00361">
    <property type="entry name" value="RRM_1"/>
    <property type="match status" value="1"/>
</dbReference>
<dbReference type="EMBL" id="JANJYI010000009">
    <property type="protein sequence ID" value="KAK2634081.1"/>
    <property type="molecule type" value="Genomic_DNA"/>
</dbReference>
<gene>
    <name evidence="6" type="ORF">Ddye_028873</name>
</gene>
<evidence type="ECO:0000256" key="2">
    <source>
        <dbReference type="PROSITE-ProRule" id="PRU00176"/>
    </source>
</evidence>
<feature type="domain" description="RRM" evidence="4">
    <location>
        <begin position="57"/>
        <end position="135"/>
    </location>
</feature>
<dbReference type="InterPro" id="IPR044598">
    <property type="entry name" value="ZCRB1"/>
</dbReference>
<dbReference type="SMART" id="SM00360">
    <property type="entry name" value="RRM"/>
    <property type="match status" value="1"/>
</dbReference>
<proteinExistence type="predicted"/>
<dbReference type="Gene3D" id="4.10.60.10">
    <property type="entry name" value="Zinc finger, CCHC-type"/>
    <property type="match status" value="1"/>
</dbReference>
<dbReference type="SUPFAM" id="SSF57756">
    <property type="entry name" value="Retrovirus zinc finger-like domains"/>
    <property type="match status" value="1"/>
</dbReference>
<dbReference type="InterPro" id="IPR036875">
    <property type="entry name" value="Znf_CCHC_sf"/>
</dbReference>
<dbReference type="SUPFAM" id="SSF54928">
    <property type="entry name" value="RNA-binding domain, RBD"/>
    <property type="match status" value="1"/>
</dbReference>